<dbReference type="InterPro" id="IPR036179">
    <property type="entry name" value="Ig-like_dom_sf"/>
</dbReference>
<evidence type="ECO:0000313" key="3">
    <source>
        <dbReference type="EMBL" id="CAG2204094.1"/>
    </source>
</evidence>
<dbReference type="Proteomes" id="UP000683360">
    <property type="component" value="Unassembled WGS sequence"/>
</dbReference>
<dbReference type="PROSITE" id="PS50835">
    <property type="entry name" value="IG_LIKE"/>
    <property type="match status" value="1"/>
</dbReference>
<dbReference type="InterPro" id="IPR013783">
    <property type="entry name" value="Ig-like_fold"/>
</dbReference>
<dbReference type="EMBL" id="CAJPWZ010000937">
    <property type="protein sequence ID" value="CAG2204094.1"/>
    <property type="molecule type" value="Genomic_DNA"/>
</dbReference>
<evidence type="ECO:0000256" key="1">
    <source>
        <dbReference type="SAM" id="Phobius"/>
    </source>
</evidence>
<feature type="domain" description="Ig-like" evidence="2">
    <location>
        <begin position="1"/>
        <end position="68"/>
    </location>
</feature>
<gene>
    <name evidence="3" type="ORF">MEDL_18586</name>
</gene>
<dbReference type="AlphaFoldDB" id="A0A8S3RB59"/>
<dbReference type="InterPro" id="IPR007110">
    <property type="entry name" value="Ig-like_dom"/>
</dbReference>
<keyword evidence="1" id="KW-0812">Transmembrane</keyword>
<organism evidence="3 4">
    <name type="scientific">Mytilus edulis</name>
    <name type="common">Blue mussel</name>
    <dbReference type="NCBI Taxonomy" id="6550"/>
    <lineage>
        <taxon>Eukaryota</taxon>
        <taxon>Metazoa</taxon>
        <taxon>Spiralia</taxon>
        <taxon>Lophotrochozoa</taxon>
        <taxon>Mollusca</taxon>
        <taxon>Bivalvia</taxon>
        <taxon>Autobranchia</taxon>
        <taxon>Pteriomorphia</taxon>
        <taxon>Mytilida</taxon>
        <taxon>Mytiloidea</taxon>
        <taxon>Mytilidae</taxon>
        <taxon>Mytilinae</taxon>
        <taxon>Mytilus</taxon>
    </lineage>
</organism>
<accession>A0A8S3RB59</accession>
<protein>
    <recommendedName>
        <fullName evidence="2">Ig-like domain-containing protein</fullName>
    </recommendedName>
</protein>
<dbReference type="SUPFAM" id="SSF48726">
    <property type="entry name" value="Immunoglobulin"/>
    <property type="match status" value="1"/>
</dbReference>
<evidence type="ECO:0000313" key="4">
    <source>
        <dbReference type="Proteomes" id="UP000683360"/>
    </source>
</evidence>
<dbReference type="Gene3D" id="2.60.40.10">
    <property type="entry name" value="Immunoglobulins"/>
    <property type="match status" value="1"/>
</dbReference>
<feature type="transmembrane region" description="Helical" evidence="1">
    <location>
        <begin position="191"/>
        <end position="211"/>
    </location>
</feature>
<keyword evidence="1" id="KW-0472">Membrane</keyword>
<dbReference type="OrthoDB" id="10039395at2759"/>
<sequence length="231" mass="26255">MLQLVCSVQSGKPKEILQWITNTTVIKEGGQNGTITYRLNASSSDHMRIFICSAFNEALNHPITKQVRLDILGPPIFVTNNTKTWFAQYKGDAHIIVKVFSSFYITRGQIRRHNDNQSSEASRVFGLSTRKESMLFHNVSVLVECIQLTFDLIKLENVDFGNYTVEVCNTFNCSIFEVSVVLVHDDSTSTVAYGFCWIIMGIIVELFYYVVARIFTAALRVENRVVAIFFK</sequence>
<comment type="caution">
    <text evidence="3">The sequence shown here is derived from an EMBL/GenBank/DDBJ whole genome shotgun (WGS) entry which is preliminary data.</text>
</comment>
<keyword evidence="4" id="KW-1185">Reference proteome</keyword>
<proteinExistence type="predicted"/>
<keyword evidence="1" id="KW-1133">Transmembrane helix</keyword>
<evidence type="ECO:0000259" key="2">
    <source>
        <dbReference type="PROSITE" id="PS50835"/>
    </source>
</evidence>
<reference evidence="3" key="1">
    <citation type="submission" date="2021-03" db="EMBL/GenBank/DDBJ databases">
        <authorList>
            <person name="Bekaert M."/>
        </authorList>
    </citation>
    <scope>NUCLEOTIDE SEQUENCE</scope>
</reference>
<name>A0A8S3RB59_MYTED</name>